<evidence type="ECO:0000256" key="5">
    <source>
        <dbReference type="ARBA" id="ARBA00023128"/>
    </source>
</evidence>
<evidence type="ECO:0000256" key="6">
    <source>
        <dbReference type="ARBA" id="ARBA00023136"/>
    </source>
</evidence>
<dbReference type="PANTHER" id="PTHR28264:SF1">
    <property type="entry name" value="CYTOCHROME C OXIDASE SUBUNIT 6C"/>
    <property type="match status" value="1"/>
</dbReference>
<dbReference type="Proteomes" id="UP001362899">
    <property type="component" value="Unassembled WGS sequence"/>
</dbReference>
<evidence type="ECO:0000256" key="1">
    <source>
        <dbReference type="ARBA" id="ARBA00004273"/>
    </source>
</evidence>
<dbReference type="GO" id="GO:0004129">
    <property type="term" value="F:cytochrome-c oxidase activity"/>
    <property type="evidence" value="ECO:0007669"/>
    <property type="project" value="TreeGrafter"/>
</dbReference>
<comment type="subcellular location">
    <subcellularLocation>
        <location evidence="1">Mitochondrion inner membrane</location>
    </subcellularLocation>
</comment>
<dbReference type="CDD" id="cd22888">
    <property type="entry name" value="CcO_VIIa_fungal"/>
    <property type="match status" value="1"/>
</dbReference>
<proteinExistence type="predicted"/>
<evidence type="ECO:0000256" key="2">
    <source>
        <dbReference type="ARBA" id="ARBA00022692"/>
    </source>
</evidence>
<comment type="caution">
    <text evidence="8">The sequence shown here is derived from an EMBL/GenBank/DDBJ whole genome shotgun (WGS) entry which is preliminary data.</text>
</comment>
<evidence type="ECO:0000256" key="7">
    <source>
        <dbReference type="SAM" id="Phobius"/>
    </source>
</evidence>
<evidence type="ECO:0000313" key="9">
    <source>
        <dbReference type="Proteomes" id="UP001362899"/>
    </source>
</evidence>
<keyword evidence="6 7" id="KW-0472">Membrane</keyword>
<accession>A0AAV5RL39</accession>
<keyword evidence="2 7" id="KW-0812">Transmembrane</keyword>
<evidence type="ECO:0000256" key="3">
    <source>
        <dbReference type="ARBA" id="ARBA00022792"/>
    </source>
</evidence>
<name>A0AAV5RL39_STABA</name>
<protein>
    <submittedName>
        <fullName evidence="8">Cytochrome c oxidase subunit VIIa</fullName>
    </submittedName>
</protein>
<keyword evidence="3" id="KW-0999">Mitochondrion inner membrane</keyword>
<evidence type="ECO:0000256" key="4">
    <source>
        <dbReference type="ARBA" id="ARBA00022989"/>
    </source>
</evidence>
<keyword evidence="5" id="KW-0496">Mitochondrion</keyword>
<evidence type="ECO:0000313" key="8">
    <source>
        <dbReference type="EMBL" id="GMM51259.1"/>
    </source>
</evidence>
<dbReference type="GO" id="GO:0006123">
    <property type="term" value="P:mitochondrial electron transport, cytochrome c to oxygen"/>
    <property type="evidence" value="ECO:0007669"/>
    <property type="project" value="TreeGrafter"/>
</dbReference>
<keyword evidence="4 7" id="KW-1133">Transmembrane helix</keyword>
<gene>
    <name evidence="8" type="ORF">DASB73_022170</name>
</gene>
<sequence length="63" mass="7253">MVTNTATTRIFGSLKKKIIKDIVVSFAIGIPAAYAWWYTFHVDNQKKREAWYIAYAAKKGNEQ</sequence>
<keyword evidence="9" id="KW-1185">Reference proteome</keyword>
<dbReference type="EMBL" id="BTGC01000003">
    <property type="protein sequence ID" value="GMM51259.1"/>
    <property type="molecule type" value="Genomic_DNA"/>
</dbReference>
<feature type="transmembrane region" description="Helical" evidence="7">
    <location>
        <begin position="18"/>
        <end position="37"/>
    </location>
</feature>
<reference evidence="8 9" key="1">
    <citation type="journal article" date="2023" name="Elife">
        <title>Identification of key yeast species and microbe-microbe interactions impacting larval growth of Drosophila in the wild.</title>
        <authorList>
            <person name="Mure A."/>
            <person name="Sugiura Y."/>
            <person name="Maeda R."/>
            <person name="Honda K."/>
            <person name="Sakurai N."/>
            <person name="Takahashi Y."/>
            <person name="Watada M."/>
            <person name="Katoh T."/>
            <person name="Gotoh A."/>
            <person name="Gotoh Y."/>
            <person name="Taniguchi I."/>
            <person name="Nakamura K."/>
            <person name="Hayashi T."/>
            <person name="Katayama T."/>
            <person name="Uemura T."/>
            <person name="Hattori Y."/>
        </authorList>
    </citation>
    <scope>NUCLEOTIDE SEQUENCE [LARGE SCALE GENOMIC DNA]</scope>
    <source>
        <strain evidence="8 9">SB-73</strain>
    </source>
</reference>
<dbReference type="AlphaFoldDB" id="A0AAV5RL39"/>
<dbReference type="PANTHER" id="PTHR28264">
    <property type="entry name" value="CYTOCHROME C OXIDASE SUBUNIT 7A"/>
    <property type="match status" value="1"/>
</dbReference>
<dbReference type="GO" id="GO:0005743">
    <property type="term" value="C:mitochondrial inner membrane"/>
    <property type="evidence" value="ECO:0007669"/>
    <property type="project" value="UniProtKB-SubCell"/>
</dbReference>
<organism evidence="8 9">
    <name type="scientific">Starmerella bacillaris</name>
    <name type="common">Yeast</name>
    <name type="synonym">Candida zemplinina</name>
    <dbReference type="NCBI Taxonomy" id="1247836"/>
    <lineage>
        <taxon>Eukaryota</taxon>
        <taxon>Fungi</taxon>
        <taxon>Dikarya</taxon>
        <taxon>Ascomycota</taxon>
        <taxon>Saccharomycotina</taxon>
        <taxon>Dipodascomycetes</taxon>
        <taxon>Dipodascales</taxon>
        <taxon>Trichomonascaceae</taxon>
        <taxon>Starmerella</taxon>
    </lineage>
</organism>